<dbReference type="InterPro" id="IPR016090">
    <property type="entry name" value="PLA2-like_dom"/>
</dbReference>
<name>A0A8C5B5X0_GADMO</name>
<feature type="region of interest" description="Disordered" evidence="3">
    <location>
        <begin position="303"/>
        <end position="388"/>
    </location>
</feature>
<dbReference type="SUPFAM" id="SSF48619">
    <property type="entry name" value="Phospholipase A2, PLA2"/>
    <property type="match status" value="1"/>
</dbReference>
<dbReference type="Gene3D" id="1.20.90.10">
    <property type="entry name" value="Phospholipase A2 domain"/>
    <property type="match status" value="1"/>
</dbReference>
<dbReference type="InterPro" id="IPR033113">
    <property type="entry name" value="PLA2_histidine"/>
</dbReference>
<dbReference type="GO" id="GO:0046872">
    <property type="term" value="F:metal ion binding"/>
    <property type="evidence" value="ECO:0007669"/>
    <property type="project" value="UniProtKB-KW"/>
</dbReference>
<reference evidence="5" key="1">
    <citation type="submission" date="2025-08" db="UniProtKB">
        <authorList>
            <consortium name="Ensembl"/>
        </authorList>
    </citation>
    <scope>IDENTIFICATION</scope>
</reference>
<evidence type="ECO:0000256" key="1">
    <source>
        <dbReference type="ARBA" id="ARBA00004613"/>
    </source>
</evidence>
<evidence type="ECO:0000256" key="2">
    <source>
        <dbReference type="ARBA" id="ARBA00022525"/>
    </source>
</evidence>
<dbReference type="PROSITE" id="PS00118">
    <property type="entry name" value="PA2_HIS"/>
    <property type="match status" value="1"/>
</dbReference>
<dbReference type="CDD" id="cd04704">
    <property type="entry name" value="PLA2_bee_venom_like"/>
    <property type="match status" value="1"/>
</dbReference>
<dbReference type="PANTHER" id="PTHR12253">
    <property type="entry name" value="RH14732P"/>
    <property type="match status" value="1"/>
</dbReference>
<dbReference type="Ensembl" id="ENSGMOT00000057539.1">
    <property type="protein sequence ID" value="ENSGMOP00000040635.1"/>
    <property type="gene ID" value="ENSGMOG00000002478.2"/>
</dbReference>
<dbReference type="AlphaFoldDB" id="A0A8C5B5X0"/>
<feature type="compositionally biased region" description="Low complexity" evidence="3">
    <location>
        <begin position="514"/>
        <end position="525"/>
    </location>
</feature>
<evidence type="ECO:0000313" key="6">
    <source>
        <dbReference type="Proteomes" id="UP000694546"/>
    </source>
</evidence>
<keyword evidence="2" id="KW-0964">Secreted</keyword>
<evidence type="ECO:0000256" key="3">
    <source>
        <dbReference type="SAM" id="MobiDB-lite"/>
    </source>
</evidence>
<dbReference type="InterPro" id="IPR036444">
    <property type="entry name" value="PLipase_A2_dom_sf"/>
</dbReference>
<protein>
    <recommendedName>
        <fullName evidence="4">Phospholipase A2-like central domain-containing protein</fullName>
    </recommendedName>
</protein>
<keyword evidence="6" id="KW-1185">Reference proteome</keyword>
<dbReference type="Pfam" id="PF05826">
    <property type="entry name" value="Phospholip_A2_2"/>
    <property type="match status" value="1"/>
</dbReference>
<feature type="compositionally biased region" description="Basic residues" evidence="3">
    <location>
        <begin position="446"/>
        <end position="457"/>
    </location>
</feature>
<evidence type="ECO:0000313" key="5">
    <source>
        <dbReference type="Ensembl" id="ENSGMOP00000040635.1"/>
    </source>
</evidence>
<dbReference type="GeneTree" id="ENSGT00940000165179"/>
<evidence type="ECO:0000259" key="4">
    <source>
        <dbReference type="Pfam" id="PF05826"/>
    </source>
</evidence>
<feature type="region of interest" description="Disordered" evidence="3">
    <location>
        <begin position="446"/>
        <end position="470"/>
    </location>
</feature>
<accession>A0A8C5B5X0</accession>
<dbReference type="GO" id="GO:0050482">
    <property type="term" value="P:arachidonate secretion"/>
    <property type="evidence" value="ECO:0007669"/>
    <property type="project" value="InterPro"/>
</dbReference>
<proteinExistence type="predicted"/>
<feature type="compositionally biased region" description="Polar residues" evidence="3">
    <location>
        <begin position="350"/>
        <end position="369"/>
    </location>
</feature>
<dbReference type="GO" id="GO:0004623">
    <property type="term" value="F:phospholipase A2 activity"/>
    <property type="evidence" value="ECO:0007669"/>
    <property type="project" value="UniProtKB-EC"/>
</dbReference>
<sequence length="584" mass="64230">MRAQSKYYNDYNVGSAHPRAWQYHVTDARKGHDARLTFLQRAPLGHLVLYLSVWTEHNQLVRCSVNSNPSITEEYLSLCNEKPDAQTDAAVRRLNISALLLFPNPCTPDVARDPVSVVLKTDRADGWDPASRTSDVISRRKRSWLFPGTLWCGVGSSAMEYNQLGMFESADKCCREHDHCVHIIRSFTVNYGMFNTNLFTVSHCDCDQRFRQCLLGVNDTISDMVGYSFFNILRVPCFNLVRQKHCTEKSWWGRCKVSKEAPYAVFQKSLSYNTSVVASKPAAVPSKGVPAACIEGCLPTNPKRRPKVKPTDTSAPTAARCRPREPPRGDTFQPRRREGKACRKSRKQHVTVSVPKQQTPSGVRTTPATSLRKRPRVGAQSGTTRVASGVGVSGSKNIAAGLGEAYASLATSKAMPRAETNSTPLPRTTVSNPEVRVATGTTISPKRRKNVQMKPRRCSTGPYVIKGRRNHPRRKPCLEKTALPHKAATKIPLTVETGSPRQLKTGEKQRPHRTAAAASTTTLETPPALPSTILGIKTSGILSGNKDSFWDNGNPPRNANKALADTDLIAGAGETLLMLACSVM</sequence>
<dbReference type="Proteomes" id="UP000694546">
    <property type="component" value="Chromosome 11"/>
</dbReference>
<feature type="compositionally biased region" description="Basic and acidic residues" evidence="3">
    <location>
        <begin position="322"/>
        <end position="341"/>
    </location>
</feature>
<feature type="region of interest" description="Disordered" evidence="3">
    <location>
        <begin position="497"/>
        <end position="525"/>
    </location>
</feature>
<dbReference type="GO" id="GO:0005576">
    <property type="term" value="C:extracellular region"/>
    <property type="evidence" value="ECO:0007669"/>
    <property type="project" value="UniProtKB-SubCell"/>
</dbReference>
<dbReference type="GO" id="GO:0006644">
    <property type="term" value="P:phospholipid metabolic process"/>
    <property type="evidence" value="ECO:0007669"/>
    <property type="project" value="InterPro"/>
</dbReference>
<organism evidence="5 6">
    <name type="scientific">Gadus morhua</name>
    <name type="common">Atlantic cod</name>
    <dbReference type="NCBI Taxonomy" id="8049"/>
    <lineage>
        <taxon>Eukaryota</taxon>
        <taxon>Metazoa</taxon>
        <taxon>Chordata</taxon>
        <taxon>Craniata</taxon>
        <taxon>Vertebrata</taxon>
        <taxon>Euteleostomi</taxon>
        <taxon>Actinopterygii</taxon>
        <taxon>Neopterygii</taxon>
        <taxon>Teleostei</taxon>
        <taxon>Neoteleostei</taxon>
        <taxon>Acanthomorphata</taxon>
        <taxon>Zeiogadaria</taxon>
        <taxon>Gadariae</taxon>
        <taxon>Gadiformes</taxon>
        <taxon>Gadoidei</taxon>
        <taxon>Gadidae</taxon>
        <taxon>Gadus</taxon>
    </lineage>
</organism>
<comment type="subcellular location">
    <subcellularLocation>
        <location evidence="1">Secreted</location>
    </subcellularLocation>
</comment>
<feature type="domain" description="Phospholipase A2-like central" evidence="4">
    <location>
        <begin position="146"/>
        <end position="239"/>
    </location>
</feature>
<reference evidence="5" key="2">
    <citation type="submission" date="2025-09" db="UniProtKB">
        <authorList>
            <consortium name="Ensembl"/>
        </authorList>
    </citation>
    <scope>IDENTIFICATION</scope>
</reference>